<evidence type="ECO:0000256" key="1">
    <source>
        <dbReference type="ARBA" id="ARBA00004613"/>
    </source>
</evidence>
<evidence type="ECO:0000256" key="2">
    <source>
        <dbReference type="ARBA" id="ARBA00008474"/>
    </source>
</evidence>
<proteinExistence type="inferred from homology"/>
<dbReference type="Gene3D" id="1.20.1250.10">
    <property type="match status" value="1"/>
</dbReference>
<protein>
    <submittedName>
        <fullName evidence="4">Prolactin-7A1</fullName>
    </submittedName>
</protein>
<dbReference type="InterPro" id="IPR001400">
    <property type="entry name" value="Somatotropin/Prolactin"/>
</dbReference>
<comment type="similarity">
    <text evidence="2">Belongs to the somatotropin/prolactin family.</text>
</comment>
<dbReference type="CDD" id="cd10288">
    <property type="entry name" value="prolactin_like"/>
    <property type="match status" value="1"/>
</dbReference>
<name>A0ABQ0FFL7_APOSI</name>
<dbReference type="Proteomes" id="UP001623349">
    <property type="component" value="Unassembled WGS sequence"/>
</dbReference>
<dbReference type="InterPro" id="IPR018116">
    <property type="entry name" value="Somatotropin_CS"/>
</dbReference>
<gene>
    <name evidence="4" type="ORF">APTSU1_001327100</name>
</gene>
<accession>A0ABQ0FFL7</accession>
<organism evidence="4 5">
    <name type="scientific">Apodemus speciosus</name>
    <name type="common">Large Japanese field mouse</name>
    <dbReference type="NCBI Taxonomy" id="105296"/>
    <lineage>
        <taxon>Eukaryota</taxon>
        <taxon>Metazoa</taxon>
        <taxon>Chordata</taxon>
        <taxon>Craniata</taxon>
        <taxon>Vertebrata</taxon>
        <taxon>Euteleostomi</taxon>
        <taxon>Mammalia</taxon>
        <taxon>Eutheria</taxon>
        <taxon>Euarchontoglires</taxon>
        <taxon>Glires</taxon>
        <taxon>Rodentia</taxon>
        <taxon>Myomorpha</taxon>
        <taxon>Muroidea</taxon>
        <taxon>Muridae</taxon>
        <taxon>Murinae</taxon>
        <taxon>Apodemus</taxon>
    </lineage>
</organism>
<dbReference type="PANTHER" id="PTHR11417">
    <property type="entry name" value="SOMATOTROPIN,PROLACTIN"/>
    <property type="match status" value="1"/>
</dbReference>
<dbReference type="SUPFAM" id="SSF47266">
    <property type="entry name" value="4-helical cytokines"/>
    <property type="match status" value="1"/>
</dbReference>
<comment type="subcellular location">
    <subcellularLocation>
        <location evidence="1">Secreted</location>
    </subcellularLocation>
</comment>
<evidence type="ECO:0000256" key="3">
    <source>
        <dbReference type="ARBA" id="ARBA00022525"/>
    </source>
</evidence>
<dbReference type="EMBL" id="BAAFST010000013">
    <property type="protein sequence ID" value="GAB1298035.1"/>
    <property type="molecule type" value="Genomic_DNA"/>
</dbReference>
<dbReference type="Pfam" id="PF00103">
    <property type="entry name" value="Hormone_1"/>
    <property type="match status" value="1"/>
</dbReference>
<dbReference type="PANTHER" id="PTHR11417:SF73">
    <property type="entry name" value="PROLACTIN-7A1"/>
    <property type="match status" value="1"/>
</dbReference>
<sequence>MAYIGGGIFGGVGTVKNSQTVPGHLRDDNVFHSTMLLWALMLLVVPSLLLWENVASVPLSSNETDDDPLSIKGLFDRAMIFSKNISDLNMELRRIFTVSEISAKLFDKFLSSSSSNSYDQFMLEFLGHQELLNKNLTYCHKYSIQIPEDMEEAQKVISVLVSIIIDLEDFPNLILSRMQAWNETLKNLINLLETTPEMDDDILPMYKNIETKIAELLVDTKSILSQIYGTTENVDDYTSWSGLEDFQSSDEESRFFALCKLSYCLHVDIHTANLYLQFLRCVVLVNSDSCLSPKIENDS</sequence>
<evidence type="ECO:0000313" key="4">
    <source>
        <dbReference type="EMBL" id="GAB1298035.1"/>
    </source>
</evidence>
<dbReference type="PROSITE" id="PS00338">
    <property type="entry name" value="SOMATOTROPIN_2"/>
    <property type="match status" value="1"/>
</dbReference>
<evidence type="ECO:0000313" key="5">
    <source>
        <dbReference type="Proteomes" id="UP001623349"/>
    </source>
</evidence>
<keyword evidence="5" id="KW-1185">Reference proteome</keyword>
<keyword evidence="3" id="KW-0964">Secreted</keyword>
<dbReference type="InterPro" id="IPR009079">
    <property type="entry name" value="4_helix_cytokine-like_core"/>
</dbReference>
<reference evidence="4 5" key="1">
    <citation type="submission" date="2024-08" db="EMBL/GenBank/DDBJ databases">
        <title>The draft genome of Apodemus speciosus.</title>
        <authorList>
            <person name="Nabeshima K."/>
            <person name="Suzuki S."/>
            <person name="Onuma M."/>
        </authorList>
    </citation>
    <scope>NUCLEOTIDE SEQUENCE [LARGE SCALE GENOMIC DNA]</scope>
    <source>
        <strain evidence="4">IB14-021</strain>
    </source>
</reference>
<comment type="caution">
    <text evidence="4">The sequence shown here is derived from an EMBL/GenBank/DDBJ whole genome shotgun (WGS) entry which is preliminary data.</text>
</comment>